<keyword evidence="2" id="KW-1185">Reference proteome</keyword>
<evidence type="ECO:0000313" key="2">
    <source>
        <dbReference type="Proteomes" id="UP000018217"/>
    </source>
</evidence>
<accession>V5Z4S4</accession>
<proteinExistence type="predicted"/>
<evidence type="ECO:0000313" key="1">
    <source>
        <dbReference type="EMBL" id="CCG85931.1"/>
    </source>
</evidence>
<dbReference type="AlphaFoldDB" id="V5Z4S4"/>
<gene>
    <name evidence="1" type="ORF">EPIR_0566</name>
</gene>
<protein>
    <submittedName>
        <fullName evidence="1">Uncharacterized protein</fullName>
    </submittedName>
</protein>
<reference evidence="1 2" key="1">
    <citation type="journal article" date="2013" name="Syst. Appl. Microbiol.">
        <title>Phylogenetic position and virulence apparatus of the pear flower necrosis pathogen Erwinia piriflorinigrans CFBP 5888T as assessed by comparative genomics.</title>
        <authorList>
            <person name="Smits T.H."/>
            <person name="Rezzonico F."/>
            <person name="Lopez M.M."/>
            <person name="Blom J."/>
            <person name="Goesmann A."/>
            <person name="Frey J.E."/>
            <person name="Duffy B."/>
        </authorList>
    </citation>
    <scope>NUCLEOTIDE SEQUENCE [LARGE SCALE GENOMIC DNA]</scope>
    <source>
        <strain evidence="2">CFBP5888</strain>
    </source>
</reference>
<name>V5Z4S4_9GAMM</name>
<dbReference type="EMBL" id="CAHS01000006">
    <property type="protein sequence ID" value="CCG85931.1"/>
    <property type="molecule type" value="Genomic_DNA"/>
</dbReference>
<organism evidence="1 2">
    <name type="scientific">Erwinia piriflorinigrans CFBP 5888</name>
    <dbReference type="NCBI Taxonomy" id="1161919"/>
    <lineage>
        <taxon>Bacteria</taxon>
        <taxon>Pseudomonadati</taxon>
        <taxon>Pseudomonadota</taxon>
        <taxon>Gammaproteobacteria</taxon>
        <taxon>Enterobacterales</taxon>
        <taxon>Erwiniaceae</taxon>
        <taxon>Erwinia</taxon>
    </lineage>
</organism>
<dbReference type="Proteomes" id="UP000018217">
    <property type="component" value="Unassembled WGS sequence"/>
</dbReference>
<comment type="caution">
    <text evidence="1">The sequence shown here is derived from an EMBL/GenBank/DDBJ whole genome shotgun (WGS) entry which is preliminary data.</text>
</comment>
<sequence>MKINDLGNQTKIFPVNDVFTVKILMTYYAVTQKKIIF</sequence>